<dbReference type="Proteomes" id="UP000602510">
    <property type="component" value="Unassembled WGS sequence"/>
</dbReference>
<keyword evidence="3" id="KW-1185">Reference proteome</keyword>
<reference evidence="2" key="1">
    <citation type="submission" date="2020-04" db="EMBL/GenBank/DDBJ databases">
        <title>Hybrid Assembly of Korean Phytophthora infestans isolates.</title>
        <authorList>
            <person name="Prokchorchik M."/>
            <person name="Lee Y."/>
            <person name="Seo J."/>
            <person name="Cho J.-H."/>
            <person name="Park Y.-E."/>
            <person name="Jang D.-C."/>
            <person name="Im J.-S."/>
            <person name="Choi J.-G."/>
            <person name="Park H.-J."/>
            <person name="Lee G.-B."/>
            <person name="Lee Y.-G."/>
            <person name="Hong S.-Y."/>
            <person name="Cho K."/>
            <person name="Sohn K.H."/>
        </authorList>
    </citation>
    <scope>NUCLEOTIDE SEQUENCE</scope>
    <source>
        <strain evidence="2">KR_1_A1</strain>
    </source>
</reference>
<proteinExistence type="predicted"/>
<feature type="region of interest" description="Disordered" evidence="1">
    <location>
        <begin position="1"/>
        <end position="22"/>
    </location>
</feature>
<name>A0A833WFT6_PHYIN</name>
<comment type="caution">
    <text evidence="2">The sequence shown here is derived from an EMBL/GenBank/DDBJ whole genome shotgun (WGS) entry which is preliminary data.</text>
</comment>
<dbReference type="AlphaFoldDB" id="A0A833WFT6"/>
<sequence>MQRELGIEKAPTAPAPGNNEDESVDAAFTYKYNYNQIRSKLRTFLGTKELTLSEFLKEC</sequence>
<accession>A0A833WFT6</accession>
<gene>
    <name evidence="2" type="ORF">GN244_ATG07537</name>
</gene>
<dbReference type="EMBL" id="WSZM01000149">
    <property type="protein sequence ID" value="KAF4040342.1"/>
    <property type="molecule type" value="Genomic_DNA"/>
</dbReference>
<evidence type="ECO:0000256" key="1">
    <source>
        <dbReference type="SAM" id="MobiDB-lite"/>
    </source>
</evidence>
<evidence type="ECO:0000313" key="3">
    <source>
        <dbReference type="Proteomes" id="UP000602510"/>
    </source>
</evidence>
<organism evidence="2 3">
    <name type="scientific">Phytophthora infestans</name>
    <name type="common">Potato late blight agent</name>
    <name type="synonym">Botrytis infestans</name>
    <dbReference type="NCBI Taxonomy" id="4787"/>
    <lineage>
        <taxon>Eukaryota</taxon>
        <taxon>Sar</taxon>
        <taxon>Stramenopiles</taxon>
        <taxon>Oomycota</taxon>
        <taxon>Peronosporomycetes</taxon>
        <taxon>Peronosporales</taxon>
        <taxon>Peronosporaceae</taxon>
        <taxon>Phytophthora</taxon>
    </lineage>
</organism>
<evidence type="ECO:0000313" key="2">
    <source>
        <dbReference type="EMBL" id="KAF4040342.1"/>
    </source>
</evidence>
<protein>
    <submittedName>
        <fullName evidence="2">Uncharacterized protein</fullName>
    </submittedName>
</protein>